<proteinExistence type="predicted"/>
<feature type="signal peptide" evidence="1">
    <location>
        <begin position="1"/>
        <end position="25"/>
    </location>
</feature>
<evidence type="ECO:0000313" key="3">
    <source>
        <dbReference type="Proteomes" id="UP001363622"/>
    </source>
</evidence>
<dbReference type="EMBL" id="JBBPHU010000006">
    <property type="protein sequence ID" value="KAK7516451.1"/>
    <property type="molecule type" value="Genomic_DNA"/>
</dbReference>
<evidence type="ECO:0000313" key="2">
    <source>
        <dbReference type="EMBL" id="KAK7516451.1"/>
    </source>
</evidence>
<feature type="chain" id="PRO_5047089235" evidence="1">
    <location>
        <begin position="26"/>
        <end position="193"/>
    </location>
</feature>
<evidence type="ECO:0000256" key="1">
    <source>
        <dbReference type="SAM" id="SignalP"/>
    </source>
</evidence>
<dbReference type="Proteomes" id="UP001363622">
    <property type="component" value="Unassembled WGS sequence"/>
</dbReference>
<accession>A0ABR1KQ01</accession>
<sequence>MTFTKASFRNVLAVLLSRLIRLISLNTTDWLQDLVCFSYSAELVQVSHHLYPLVNRTRNSRAPPAVESSGLSLGSICQLSGAQAYWRSQSGRRSNPKHSFSPQRLALLAPPISRQHTVAPCEKACSQETWNVEISKGAVRADCCVCALAGGFQRANLKWTLILFFEFTLSYTRPPYGNCSSSYCLLRLFLPRL</sequence>
<reference evidence="2 3" key="1">
    <citation type="submission" date="2024-04" db="EMBL/GenBank/DDBJ databases">
        <title>Phyllosticta paracitricarpa is synonymous to the EU quarantine fungus P. citricarpa based on phylogenomic analyses.</title>
        <authorList>
            <consortium name="Lawrence Berkeley National Laboratory"/>
            <person name="Van Ingen-Buijs V.A."/>
            <person name="Van Westerhoven A.C."/>
            <person name="Haridas S."/>
            <person name="Skiadas P."/>
            <person name="Martin F."/>
            <person name="Groenewald J.Z."/>
            <person name="Crous P.W."/>
            <person name="Seidl M.F."/>
        </authorList>
    </citation>
    <scope>NUCLEOTIDE SEQUENCE [LARGE SCALE GENOMIC DNA]</scope>
    <source>
        <strain evidence="2 3">CBS 123371</strain>
    </source>
</reference>
<comment type="caution">
    <text evidence="2">The sequence shown here is derived from an EMBL/GenBank/DDBJ whole genome shotgun (WGS) entry which is preliminary data.</text>
</comment>
<keyword evidence="3" id="KW-1185">Reference proteome</keyword>
<gene>
    <name evidence="2" type="ORF">IWZ03DRAFT_189928</name>
</gene>
<organism evidence="2 3">
    <name type="scientific">Phyllosticta citriasiana</name>
    <dbReference type="NCBI Taxonomy" id="595635"/>
    <lineage>
        <taxon>Eukaryota</taxon>
        <taxon>Fungi</taxon>
        <taxon>Dikarya</taxon>
        <taxon>Ascomycota</taxon>
        <taxon>Pezizomycotina</taxon>
        <taxon>Dothideomycetes</taxon>
        <taxon>Dothideomycetes incertae sedis</taxon>
        <taxon>Botryosphaeriales</taxon>
        <taxon>Phyllostictaceae</taxon>
        <taxon>Phyllosticta</taxon>
    </lineage>
</organism>
<protein>
    <submittedName>
        <fullName evidence="2">Uncharacterized protein</fullName>
    </submittedName>
</protein>
<name>A0ABR1KQ01_9PEZI</name>
<keyword evidence="1" id="KW-0732">Signal</keyword>